<dbReference type="GO" id="GO:0009696">
    <property type="term" value="P:salicylic acid metabolic process"/>
    <property type="evidence" value="ECO:0000318"/>
    <property type="project" value="GO_Central"/>
</dbReference>
<evidence type="ECO:0000313" key="3">
    <source>
        <dbReference type="Proteomes" id="UP000026915"/>
    </source>
</evidence>
<reference evidence="2 3" key="1">
    <citation type="journal article" date="2013" name="Genome Biol.">
        <title>The genome sequence of the most widely cultivated cacao type and its use to identify candidate genes regulating pod color.</title>
        <authorList>
            <person name="Motamayor J.C."/>
            <person name="Mockaitis K."/>
            <person name="Schmutz J."/>
            <person name="Haiminen N."/>
            <person name="Iii D.L."/>
            <person name="Cornejo O."/>
            <person name="Findley S.D."/>
            <person name="Zheng P."/>
            <person name="Utro F."/>
            <person name="Royaert S."/>
            <person name="Saski C."/>
            <person name="Jenkins J."/>
            <person name="Podicheti R."/>
            <person name="Zhao M."/>
            <person name="Scheffler B.E."/>
            <person name="Stack J.C."/>
            <person name="Feltus F.A."/>
            <person name="Mustiga G.M."/>
            <person name="Amores F."/>
            <person name="Phillips W."/>
            <person name="Marelli J.P."/>
            <person name="May G.D."/>
            <person name="Shapiro H."/>
            <person name="Ma J."/>
            <person name="Bustamante C.D."/>
            <person name="Schnell R.J."/>
            <person name="Main D."/>
            <person name="Gilbert D."/>
            <person name="Parida L."/>
            <person name="Kuhn D.N."/>
        </authorList>
    </citation>
    <scope>NUCLEOTIDE SEQUENCE [LARGE SCALE GENOMIC DNA]</scope>
    <source>
        <strain evidence="3">cv. Matina 1-6</strain>
    </source>
</reference>
<dbReference type="eggNOG" id="ENOG502QQWN">
    <property type="taxonomic scope" value="Eukaryota"/>
</dbReference>
<dbReference type="AlphaFoldDB" id="A0A061DZK3"/>
<keyword evidence="3" id="KW-1185">Reference proteome</keyword>
<dbReference type="GO" id="GO:0009694">
    <property type="term" value="P:jasmonic acid metabolic process"/>
    <property type="evidence" value="ECO:0000318"/>
    <property type="project" value="GO_Central"/>
</dbReference>
<protein>
    <submittedName>
        <fullName evidence="2">Methyl esterase 10, putative isoform 1</fullName>
    </submittedName>
</protein>
<dbReference type="GO" id="GO:0080031">
    <property type="term" value="F:methyl salicylate esterase activity"/>
    <property type="evidence" value="ECO:0000318"/>
    <property type="project" value="GO_Central"/>
</dbReference>
<dbReference type="PANTHER" id="PTHR10992">
    <property type="entry name" value="METHYLESTERASE FAMILY MEMBER"/>
    <property type="match status" value="1"/>
</dbReference>
<dbReference type="Gramene" id="EOX98164">
    <property type="protein sequence ID" value="EOX98164"/>
    <property type="gene ID" value="TCM_006988"/>
</dbReference>
<proteinExistence type="predicted"/>
<dbReference type="GO" id="GO:0080032">
    <property type="term" value="F:methyl jasmonate esterase activity"/>
    <property type="evidence" value="ECO:0000318"/>
    <property type="project" value="GO_Central"/>
</dbReference>
<dbReference type="InterPro" id="IPR045889">
    <property type="entry name" value="MES/HNL"/>
</dbReference>
<name>A0A061DZK3_THECC</name>
<evidence type="ECO:0000259" key="1">
    <source>
        <dbReference type="Pfam" id="PF00561"/>
    </source>
</evidence>
<dbReference type="OMA" id="MENHYTY"/>
<evidence type="ECO:0000313" key="2">
    <source>
        <dbReference type="EMBL" id="EOX98164.1"/>
    </source>
</evidence>
<sequence>MGFVKRQKVLNPERNMEQKQKLVVLVSLLIYNLPAMVLGTSSEPPKHFVLVHGSCHGAWSWYKLVPLLKSEGHNVTGIDLAGSGVDPQQVNTLRSISDYIKPLRDFMESLPDQQKVVLVGHSLGGLAISQAMERFPEKISVAVFLTALMPGPTLNISTLSQRAFKEQDSQMDSLYTYDNGPNNAPTTFIFGPLYLSSQVYQLSPREDWALANVLMRPIPLYSMEDMSTELVLSKKRYGSVNRAFIISEKDMVSRKDLVYWMIEKNPPHQVEEVKGSDHMVMMSKPRQLCNLLLSIATKLC</sequence>
<dbReference type="SUPFAM" id="SSF53474">
    <property type="entry name" value="alpha/beta-Hydrolases"/>
    <property type="match status" value="1"/>
</dbReference>
<feature type="domain" description="AB hydrolase-1" evidence="1">
    <location>
        <begin position="47"/>
        <end position="285"/>
    </location>
</feature>
<gene>
    <name evidence="2" type="ORF">TCM_006988</name>
</gene>
<dbReference type="GO" id="GO:0080030">
    <property type="term" value="F:methyl indole-3-acetate esterase activity"/>
    <property type="evidence" value="ECO:0000318"/>
    <property type="project" value="GO_Central"/>
</dbReference>
<dbReference type="FunFam" id="3.40.50.1820:FF:000051">
    <property type="entry name" value="(S)-hydroxynitrile lyase"/>
    <property type="match status" value="1"/>
</dbReference>
<dbReference type="InParanoid" id="A0A061DZK3"/>
<dbReference type="Gene3D" id="3.40.50.1820">
    <property type="entry name" value="alpha/beta hydrolase"/>
    <property type="match status" value="1"/>
</dbReference>
<dbReference type="HOGENOM" id="CLU_046066_0_0_1"/>
<dbReference type="InterPro" id="IPR029058">
    <property type="entry name" value="AB_hydrolase_fold"/>
</dbReference>
<accession>A0A061DZK3</accession>
<organism evidence="2 3">
    <name type="scientific">Theobroma cacao</name>
    <name type="common">Cacao</name>
    <name type="synonym">Cocoa</name>
    <dbReference type="NCBI Taxonomy" id="3641"/>
    <lineage>
        <taxon>Eukaryota</taxon>
        <taxon>Viridiplantae</taxon>
        <taxon>Streptophyta</taxon>
        <taxon>Embryophyta</taxon>
        <taxon>Tracheophyta</taxon>
        <taxon>Spermatophyta</taxon>
        <taxon>Magnoliopsida</taxon>
        <taxon>eudicotyledons</taxon>
        <taxon>Gunneridae</taxon>
        <taxon>Pentapetalae</taxon>
        <taxon>rosids</taxon>
        <taxon>malvids</taxon>
        <taxon>Malvales</taxon>
        <taxon>Malvaceae</taxon>
        <taxon>Byttnerioideae</taxon>
        <taxon>Theobroma</taxon>
    </lineage>
</organism>
<dbReference type="Pfam" id="PF00561">
    <property type="entry name" value="Abhydrolase_1"/>
    <property type="match status" value="1"/>
</dbReference>
<dbReference type="Proteomes" id="UP000026915">
    <property type="component" value="Chromosome 2"/>
</dbReference>
<dbReference type="InterPro" id="IPR000073">
    <property type="entry name" value="AB_hydrolase_1"/>
</dbReference>
<dbReference type="PANTHER" id="PTHR10992:SF1002">
    <property type="entry name" value="SALICYLIC ACID-BINDING PROTEIN 2-LIKE"/>
    <property type="match status" value="1"/>
</dbReference>
<dbReference type="EMBL" id="CM001880">
    <property type="protein sequence ID" value="EOX98164.1"/>
    <property type="molecule type" value="Genomic_DNA"/>
</dbReference>